<keyword evidence="8 9" id="KW-0472">Membrane</keyword>
<dbReference type="AlphaFoldDB" id="A0ABD2XXN1"/>
<organism evidence="10 11">
    <name type="scientific">Cinchona calisaya</name>
    <dbReference type="NCBI Taxonomy" id="153742"/>
    <lineage>
        <taxon>Eukaryota</taxon>
        <taxon>Viridiplantae</taxon>
        <taxon>Streptophyta</taxon>
        <taxon>Embryophyta</taxon>
        <taxon>Tracheophyta</taxon>
        <taxon>Spermatophyta</taxon>
        <taxon>Magnoliopsida</taxon>
        <taxon>eudicotyledons</taxon>
        <taxon>Gunneridae</taxon>
        <taxon>Pentapetalae</taxon>
        <taxon>asterids</taxon>
        <taxon>lamiids</taxon>
        <taxon>Gentianales</taxon>
        <taxon>Rubiaceae</taxon>
        <taxon>Cinchonoideae</taxon>
        <taxon>Cinchoneae</taxon>
        <taxon>Cinchona</taxon>
    </lineage>
</organism>
<keyword evidence="3 9" id="KW-0813">Transport</keyword>
<dbReference type="Gene3D" id="1.20.1280.290">
    <property type="match status" value="2"/>
</dbReference>
<dbReference type="EMBL" id="JBJUIK010000017">
    <property type="protein sequence ID" value="KAL3499027.1"/>
    <property type="molecule type" value="Genomic_DNA"/>
</dbReference>
<dbReference type="InterPro" id="IPR047664">
    <property type="entry name" value="SWEET"/>
</dbReference>
<feature type="transmembrane region" description="Helical" evidence="9">
    <location>
        <begin position="12"/>
        <end position="33"/>
    </location>
</feature>
<sequence length="249" mass="27328">MPSSDTARTVVGIIGNIIALILFLSPVPTFIGIWKKKSVEQYSAVPYLATFINCALWVLYGLPMVHPHSLLVVTINGTGFFIEIFYLIIFIIYSDPKKRVKVMLIMLVEFLFVVVLALLVLILAHTTKLRSAIVGSICMAGNIMMYASPLSIMKLVITTKSVEYMPFFLSLASFANGISWTAYALIRFDPFIAAPNGMGSLLGLAQLVLYATFYKSTKRQLAEGKATVEVGLAEKTNSGQPKTSEAQDV</sequence>
<dbReference type="Proteomes" id="UP001630127">
    <property type="component" value="Unassembled WGS sequence"/>
</dbReference>
<feature type="transmembrane region" description="Helical" evidence="9">
    <location>
        <begin position="132"/>
        <end position="152"/>
    </location>
</feature>
<evidence type="ECO:0000313" key="11">
    <source>
        <dbReference type="Proteomes" id="UP001630127"/>
    </source>
</evidence>
<feature type="transmembrane region" description="Helical" evidence="9">
    <location>
        <begin position="164"/>
        <end position="186"/>
    </location>
</feature>
<evidence type="ECO:0000313" key="10">
    <source>
        <dbReference type="EMBL" id="KAL3499027.1"/>
    </source>
</evidence>
<evidence type="ECO:0000256" key="7">
    <source>
        <dbReference type="ARBA" id="ARBA00022989"/>
    </source>
</evidence>
<comment type="function">
    <text evidence="9">Mediates both low-affinity uptake and efflux of sugar across the membrane.</text>
</comment>
<keyword evidence="6" id="KW-0677">Repeat</keyword>
<dbReference type="PANTHER" id="PTHR10791:SF130">
    <property type="entry name" value="BIDIRECTIONAL SUGAR TRANSPORTER SWEET6-RELATED"/>
    <property type="match status" value="1"/>
</dbReference>
<comment type="subcellular location">
    <subcellularLocation>
        <location evidence="9">Cell membrane</location>
        <topology evidence="9">Multi-pass membrane protein</topology>
    </subcellularLocation>
    <subcellularLocation>
        <location evidence="1">Endomembrane system</location>
        <topology evidence="1">Multi-pass membrane protein</topology>
    </subcellularLocation>
</comment>
<dbReference type="Pfam" id="PF03083">
    <property type="entry name" value="MtN3_slv"/>
    <property type="match status" value="2"/>
</dbReference>
<evidence type="ECO:0000256" key="8">
    <source>
        <dbReference type="ARBA" id="ARBA00023136"/>
    </source>
</evidence>
<evidence type="ECO:0000256" key="3">
    <source>
        <dbReference type="ARBA" id="ARBA00022448"/>
    </source>
</evidence>
<dbReference type="GO" id="GO:0051260">
    <property type="term" value="P:protein homooligomerization"/>
    <property type="evidence" value="ECO:0007669"/>
    <property type="project" value="UniProtKB-ARBA"/>
</dbReference>
<feature type="transmembrane region" description="Helical" evidence="9">
    <location>
        <begin position="45"/>
        <end position="63"/>
    </location>
</feature>
<gene>
    <name evidence="10" type="ORF">ACH5RR_041759</name>
</gene>
<name>A0ABD2XXN1_9GENT</name>
<dbReference type="FunFam" id="1.20.1280.290:FF:000002">
    <property type="entry name" value="Bidirectional sugar transporter SWEET"/>
    <property type="match status" value="1"/>
</dbReference>
<feature type="transmembrane region" description="Helical" evidence="9">
    <location>
        <begin position="104"/>
        <end position="126"/>
    </location>
</feature>
<keyword evidence="4 9" id="KW-0762">Sugar transport</keyword>
<evidence type="ECO:0000256" key="9">
    <source>
        <dbReference type="RuleBase" id="RU910715"/>
    </source>
</evidence>
<reference evidence="10 11" key="1">
    <citation type="submission" date="2024-11" db="EMBL/GenBank/DDBJ databases">
        <title>A near-complete genome assembly of Cinchona calisaya.</title>
        <authorList>
            <person name="Lian D.C."/>
            <person name="Zhao X.W."/>
            <person name="Wei L."/>
        </authorList>
    </citation>
    <scope>NUCLEOTIDE SEQUENCE [LARGE SCALE GENOMIC DNA]</scope>
    <source>
        <tissue evidence="10">Nenye</tissue>
    </source>
</reference>
<comment type="caution">
    <text evidence="10">The sequence shown here is derived from an EMBL/GenBank/DDBJ whole genome shotgun (WGS) entry which is preliminary data.</text>
</comment>
<keyword evidence="11" id="KW-1185">Reference proteome</keyword>
<dbReference type="InterPro" id="IPR004316">
    <property type="entry name" value="SWEET_rpt"/>
</dbReference>
<dbReference type="GO" id="GO:0012505">
    <property type="term" value="C:endomembrane system"/>
    <property type="evidence" value="ECO:0007669"/>
    <property type="project" value="UniProtKB-SubCell"/>
</dbReference>
<evidence type="ECO:0000256" key="1">
    <source>
        <dbReference type="ARBA" id="ARBA00004127"/>
    </source>
</evidence>
<evidence type="ECO:0000256" key="2">
    <source>
        <dbReference type="ARBA" id="ARBA00007809"/>
    </source>
</evidence>
<evidence type="ECO:0000256" key="5">
    <source>
        <dbReference type="ARBA" id="ARBA00022692"/>
    </source>
</evidence>
<evidence type="ECO:0000256" key="4">
    <source>
        <dbReference type="ARBA" id="ARBA00022597"/>
    </source>
</evidence>
<dbReference type="GO" id="GO:0005886">
    <property type="term" value="C:plasma membrane"/>
    <property type="evidence" value="ECO:0007669"/>
    <property type="project" value="UniProtKB-SubCell"/>
</dbReference>
<protein>
    <recommendedName>
        <fullName evidence="9">Bidirectional sugar transporter SWEET</fullName>
    </recommendedName>
</protein>
<keyword evidence="7 9" id="KW-1133">Transmembrane helix</keyword>
<proteinExistence type="inferred from homology"/>
<feature type="transmembrane region" description="Helical" evidence="9">
    <location>
        <begin position="69"/>
        <end position="92"/>
    </location>
</feature>
<keyword evidence="5 9" id="KW-0812">Transmembrane</keyword>
<feature type="transmembrane region" description="Helical" evidence="9">
    <location>
        <begin position="192"/>
        <end position="213"/>
    </location>
</feature>
<comment type="similarity">
    <text evidence="2 9">Belongs to the SWEET sugar transporter family.</text>
</comment>
<dbReference type="PANTHER" id="PTHR10791">
    <property type="entry name" value="RAG1-ACTIVATING PROTEIN 1"/>
    <property type="match status" value="1"/>
</dbReference>
<dbReference type="FunFam" id="1.20.1280.290:FF:000001">
    <property type="entry name" value="Bidirectional sugar transporter SWEET"/>
    <property type="match status" value="1"/>
</dbReference>
<evidence type="ECO:0000256" key="6">
    <source>
        <dbReference type="ARBA" id="ARBA00022737"/>
    </source>
</evidence>
<accession>A0ABD2XXN1</accession>